<reference evidence="4 5" key="1">
    <citation type="submission" date="2018-09" db="EMBL/GenBank/DDBJ databases">
        <authorList>
            <person name="Zhu H."/>
        </authorList>
    </citation>
    <scope>NUCLEOTIDE SEQUENCE [LARGE SCALE GENOMIC DNA]</scope>
    <source>
        <strain evidence="4 5">K2R01-6</strain>
    </source>
</reference>
<evidence type="ECO:0000256" key="3">
    <source>
        <dbReference type="ARBA" id="ARBA00030757"/>
    </source>
</evidence>
<organism evidence="4 5">
    <name type="scientific">Sphingomonas cavernae</name>
    <dbReference type="NCBI Taxonomy" id="2320861"/>
    <lineage>
        <taxon>Bacteria</taxon>
        <taxon>Pseudomonadati</taxon>
        <taxon>Pseudomonadota</taxon>
        <taxon>Alphaproteobacteria</taxon>
        <taxon>Sphingomonadales</taxon>
        <taxon>Sphingomonadaceae</taxon>
        <taxon>Sphingomonas</taxon>
    </lineage>
</organism>
<evidence type="ECO:0000313" key="4">
    <source>
        <dbReference type="EMBL" id="RJF94164.1"/>
    </source>
</evidence>
<dbReference type="InterPro" id="IPR000682">
    <property type="entry name" value="PCMT"/>
</dbReference>
<comment type="similarity">
    <text evidence="1">Belongs to the methyltransferase superfamily. L-isoaspartyl/D-aspartyl protein methyltransferase family.</text>
</comment>
<protein>
    <recommendedName>
        <fullName evidence="2">Protein-L-isoaspartate O-methyltransferase</fullName>
    </recommendedName>
    <alternativeName>
        <fullName evidence="3">Protein L-isoaspartyl methyltransferase</fullName>
    </alternativeName>
</protein>
<dbReference type="CDD" id="cd02440">
    <property type="entry name" value="AdoMet_MTases"/>
    <property type="match status" value="1"/>
</dbReference>
<accession>A0A418WSE2</accession>
<dbReference type="InterPro" id="IPR029063">
    <property type="entry name" value="SAM-dependent_MTases_sf"/>
</dbReference>
<dbReference type="GO" id="GO:0005737">
    <property type="term" value="C:cytoplasm"/>
    <property type="evidence" value="ECO:0007669"/>
    <property type="project" value="TreeGrafter"/>
</dbReference>
<dbReference type="Pfam" id="PF01135">
    <property type="entry name" value="PCMT"/>
    <property type="match status" value="1"/>
</dbReference>
<dbReference type="PANTHER" id="PTHR11579:SF18">
    <property type="entry name" value="PROTEIN-L-ISOASPARTATE O-METHYLTRANSFERASE"/>
    <property type="match status" value="1"/>
</dbReference>
<dbReference type="Gene3D" id="3.40.50.150">
    <property type="entry name" value="Vaccinia Virus protein VP39"/>
    <property type="match status" value="1"/>
</dbReference>
<dbReference type="Proteomes" id="UP000286100">
    <property type="component" value="Unassembled WGS sequence"/>
</dbReference>
<dbReference type="GO" id="GO:0032259">
    <property type="term" value="P:methylation"/>
    <property type="evidence" value="ECO:0007669"/>
    <property type="project" value="UniProtKB-KW"/>
</dbReference>
<dbReference type="RefSeq" id="WP_119760893.1">
    <property type="nucleotide sequence ID" value="NZ_QYUM01000002.1"/>
</dbReference>
<keyword evidence="4" id="KW-0489">Methyltransferase</keyword>
<comment type="caution">
    <text evidence="4">The sequence shown here is derived from an EMBL/GenBank/DDBJ whole genome shotgun (WGS) entry which is preliminary data.</text>
</comment>
<sequence length="217" mass="22316">MTETNFESMRRAMVSNQLRTWAVSDPRVVSAMGTVAREAFVPTDRAALAYVDTLMPVSEGRALNTPATTGRLLTTLGVHAGEKVLVIGAATGYSAALLGQLGAAVVALEEDQALVDAASKALAGHAHVAVVKGPLAQGWSQGAPYDAILIDGAVEHVPDAIKAQLKDGGRLAGGIVERGVTRLASGRKAGNALALTDFVDAETAILPGFASPKGFVF</sequence>
<dbReference type="EMBL" id="QYUM01000002">
    <property type="protein sequence ID" value="RJF94164.1"/>
    <property type="molecule type" value="Genomic_DNA"/>
</dbReference>
<dbReference type="AlphaFoldDB" id="A0A418WSE2"/>
<dbReference type="OrthoDB" id="9798496at2"/>
<proteinExistence type="inferred from homology"/>
<keyword evidence="5" id="KW-1185">Reference proteome</keyword>
<name>A0A418WSE2_9SPHN</name>
<keyword evidence="4" id="KW-0808">Transferase</keyword>
<evidence type="ECO:0000256" key="1">
    <source>
        <dbReference type="ARBA" id="ARBA00005369"/>
    </source>
</evidence>
<evidence type="ECO:0000313" key="5">
    <source>
        <dbReference type="Proteomes" id="UP000286100"/>
    </source>
</evidence>
<dbReference type="PANTHER" id="PTHR11579">
    <property type="entry name" value="PROTEIN-L-ISOASPARTATE O-METHYLTRANSFERASE"/>
    <property type="match status" value="1"/>
</dbReference>
<evidence type="ECO:0000256" key="2">
    <source>
        <dbReference type="ARBA" id="ARBA00013346"/>
    </source>
</evidence>
<dbReference type="SUPFAM" id="SSF53335">
    <property type="entry name" value="S-adenosyl-L-methionine-dependent methyltransferases"/>
    <property type="match status" value="1"/>
</dbReference>
<dbReference type="GO" id="GO:0004719">
    <property type="term" value="F:protein-L-isoaspartate (D-aspartate) O-methyltransferase activity"/>
    <property type="evidence" value="ECO:0007669"/>
    <property type="project" value="InterPro"/>
</dbReference>
<gene>
    <name evidence="4" type="ORF">D3876_01605</name>
</gene>